<feature type="compositionally biased region" description="Low complexity" evidence="2">
    <location>
        <begin position="337"/>
        <end position="351"/>
    </location>
</feature>
<feature type="compositionally biased region" description="Polar residues" evidence="2">
    <location>
        <begin position="825"/>
        <end position="836"/>
    </location>
</feature>
<reference evidence="4" key="1">
    <citation type="submission" date="2019-07" db="EMBL/GenBank/DDBJ databases">
        <title>Annotation for the trematode Paragonimus miyazaki's.</title>
        <authorList>
            <person name="Choi Y.-J."/>
        </authorList>
    </citation>
    <scope>NUCLEOTIDE SEQUENCE</scope>
    <source>
        <strain evidence="4">Japan</strain>
    </source>
</reference>
<dbReference type="InterPro" id="IPR039062">
    <property type="entry name" value="SPAT1"/>
</dbReference>
<feature type="region of interest" description="Disordered" evidence="2">
    <location>
        <begin position="818"/>
        <end position="920"/>
    </location>
</feature>
<comment type="caution">
    <text evidence="4">The sequence shown here is derived from an EMBL/GenBank/DDBJ whole genome shotgun (WGS) entry which is preliminary data.</text>
</comment>
<feature type="coiled-coil region" evidence="1">
    <location>
        <begin position="428"/>
        <end position="583"/>
    </location>
</feature>
<feature type="region of interest" description="Disordered" evidence="2">
    <location>
        <begin position="1"/>
        <end position="80"/>
    </location>
</feature>
<feature type="compositionally biased region" description="Polar residues" evidence="2">
    <location>
        <begin position="299"/>
        <end position="309"/>
    </location>
</feature>
<keyword evidence="1" id="KW-0175">Coiled coil</keyword>
<evidence type="ECO:0000256" key="1">
    <source>
        <dbReference type="SAM" id="Coils"/>
    </source>
</evidence>
<feature type="compositionally biased region" description="Polar residues" evidence="2">
    <location>
        <begin position="908"/>
        <end position="920"/>
    </location>
</feature>
<feature type="region of interest" description="Disordered" evidence="2">
    <location>
        <begin position="270"/>
        <end position="360"/>
    </location>
</feature>
<feature type="domain" description="Spermatogenesis-associated protein 1 C-terminal" evidence="3">
    <location>
        <begin position="652"/>
        <end position="789"/>
    </location>
</feature>
<dbReference type="PANTHER" id="PTHR14421">
    <property type="entry name" value="SPERMATOGENESIS-ASSOCIATED PROTEIN 1"/>
    <property type="match status" value="1"/>
</dbReference>
<proteinExistence type="predicted"/>
<feature type="compositionally biased region" description="Basic and acidic residues" evidence="2">
    <location>
        <begin position="1"/>
        <end position="15"/>
    </location>
</feature>
<organism evidence="4 5">
    <name type="scientific">Paragonimus skrjabini miyazakii</name>
    <dbReference type="NCBI Taxonomy" id="59628"/>
    <lineage>
        <taxon>Eukaryota</taxon>
        <taxon>Metazoa</taxon>
        <taxon>Spiralia</taxon>
        <taxon>Lophotrochozoa</taxon>
        <taxon>Platyhelminthes</taxon>
        <taxon>Trematoda</taxon>
        <taxon>Digenea</taxon>
        <taxon>Plagiorchiida</taxon>
        <taxon>Troglotremata</taxon>
        <taxon>Troglotrematidae</taxon>
        <taxon>Paragonimus</taxon>
    </lineage>
</organism>
<feature type="compositionally biased region" description="Low complexity" evidence="2">
    <location>
        <begin position="864"/>
        <end position="878"/>
    </location>
</feature>
<dbReference type="Proteomes" id="UP000822476">
    <property type="component" value="Unassembled WGS sequence"/>
</dbReference>
<name>A0A8S9YXW1_9TREM</name>
<accession>A0A8S9YXW1</accession>
<dbReference type="PANTHER" id="PTHR14421:SF3">
    <property type="entry name" value="SPERMATOGENESIS-ASSOCIATED PROTEIN 1"/>
    <property type="match status" value="1"/>
</dbReference>
<keyword evidence="5" id="KW-1185">Reference proteome</keyword>
<sequence>MIKDSNEVEEGHNEVEGNQADSVEKREEINEDGGVAEDNIDQPDQNQVEPEKAGQNCEEEQDREEDPNRVEKTQNSTVKNWLRSVEDERQIEEPQAELAERDQAEEDQSPVENYANAKEEVGTFNSVHRENQSATPCNNVHEMNKSPEADLHVYIVPALLWNRDLNTAFSELFKETASVGVIRPDVNMTLAQFRDRMESELTFDFLPKEYVFCKSVGHSLGRTEYSEVYVLDKNALKNSDEDDSRQRDRISQAVKPKSVSLRTLDLDSHRVSSVAPQWNDSNERIRMDVPQVSVEGRSRPSTPSVGNTRYRTDQGAPYIQPGVYPNEPPQPYTVNGQPQSQPQQQQQSRQSALIPPQNDRPQATIQAGRETYTKEPQQRHPQQQQQYLEKLLTSPRPGQHVPSPLQNSGDPALEMIVAAIDSQREMLYQLENQQQRRLLQMRAEAEERRRLEAEAYERELAEKAKQLKRLEMLEEELRRCTAEAKAAREELIAARKLWETALNAKESEVTMLRENLDLMRANSSGKETAAMAAARAELNEVRAQLKMMQDRYTEVQEELEKRRKIAEERLQNVSDDVNLLRRKLSLVYEAVKEPPKVEVITVAPEHKDMKNIGVGVDFLPPDVPEIPVVTARPIMKKRRPFPLIDPYFEVDDLARLRRLRIAQEKRRAELIKRLNHLYISLGTRRAQVRDEWKRRYYVAKRQAPSLEERMIDHREDLDNLMRRTIASMKHSNPESAEERQIIVSMEKRRDVTREEYRLAEIMLSLTKAIKLRTQAEGEGRLLMTELDRRRGEMNLVKSTSPNRRAYVFSLSPRRQAAYRPRLGTLDSSTRQTSVSPHKSRIGSMTRLQSETRQRKTRGRSPRLDQSQSDSDQSAQSTQLRGIQRLNVPRKTNRPNVVSFATPDDLQPRTPSAQSQAATDQ</sequence>
<dbReference type="Pfam" id="PF15743">
    <property type="entry name" value="SPATA1_C"/>
    <property type="match status" value="1"/>
</dbReference>
<protein>
    <recommendedName>
        <fullName evidence="3">Spermatogenesis-associated protein 1 C-terminal domain-containing protein</fullName>
    </recommendedName>
</protein>
<dbReference type="EMBL" id="JTDE01000962">
    <property type="protein sequence ID" value="KAF7259949.1"/>
    <property type="molecule type" value="Genomic_DNA"/>
</dbReference>
<gene>
    <name evidence="4" type="ORF">EG68_03641</name>
</gene>
<evidence type="ECO:0000256" key="2">
    <source>
        <dbReference type="SAM" id="MobiDB-lite"/>
    </source>
</evidence>
<evidence type="ECO:0000313" key="4">
    <source>
        <dbReference type="EMBL" id="KAF7259949.1"/>
    </source>
</evidence>
<feature type="compositionally biased region" description="Acidic residues" evidence="2">
    <location>
        <begin position="29"/>
        <end position="41"/>
    </location>
</feature>
<dbReference type="AlphaFoldDB" id="A0A8S9YXW1"/>
<dbReference type="OrthoDB" id="9901850at2759"/>
<evidence type="ECO:0000313" key="5">
    <source>
        <dbReference type="Proteomes" id="UP000822476"/>
    </source>
</evidence>
<dbReference type="InterPro" id="IPR031478">
    <property type="entry name" value="SPATA1_C"/>
</dbReference>
<evidence type="ECO:0000259" key="3">
    <source>
        <dbReference type="Pfam" id="PF15743"/>
    </source>
</evidence>